<dbReference type="Pfam" id="PF10173">
    <property type="entry name" value="Mit_KHE1"/>
    <property type="match status" value="1"/>
</dbReference>
<keyword evidence="1" id="KW-0812">Transmembrane</keyword>
<organism evidence="2">
    <name type="scientific">marine metagenome</name>
    <dbReference type="NCBI Taxonomy" id="408172"/>
    <lineage>
        <taxon>unclassified sequences</taxon>
        <taxon>metagenomes</taxon>
        <taxon>ecological metagenomes</taxon>
    </lineage>
</organism>
<dbReference type="EMBL" id="UINC01111044">
    <property type="protein sequence ID" value="SVC78969.1"/>
    <property type="molecule type" value="Genomic_DNA"/>
</dbReference>
<dbReference type="InterPro" id="IPR018786">
    <property type="entry name" value="Mit_KHE1"/>
</dbReference>
<keyword evidence="1" id="KW-1133">Transmembrane helix</keyword>
<reference evidence="2" key="1">
    <citation type="submission" date="2018-05" db="EMBL/GenBank/DDBJ databases">
        <authorList>
            <person name="Lanie J.A."/>
            <person name="Ng W.-L."/>
            <person name="Kazmierczak K.M."/>
            <person name="Andrzejewski T.M."/>
            <person name="Davidsen T.M."/>
            <person name="Wayne K.J."/>
            <person name="Tettelin H."/>
            <person name="Glass J.I."/>
            <person name="Rusch D."/>
            <person name="Podicherti R."/>
            <person name="Tsui H.-C.T."/>
            <person name="Winkler M.E."/>
        </authorList>
    </citation>
    <scope>NUCLEOTIDE SEQUENCE</scope>
</reference>
<name>A0A382Q065_9ZZZZ</name>
<keyword evidence="1" id="KW-0472">Membrane</keyword>
<evidence type="ECO:0000256" key="1">
    <source>
        <dbReference type="SAM" id="Phobius"/>
    </source>
</evidence>
<sequence length="217" mass="25054">CESAEVDDFDPTDEHQRHGIFSRFRDMMAEALESRRARRLAEVPMDSSMRLSWLARFRNLVIGRVAEAIVEWRLLWHLRKQSDAELVYPSDLDVSSAMAKVQSGLRRDAERHWRRVLVSSLAGAVLGPLLFFVPGPNLVAYYFWFLAAGHLLAWRGAKHGMDRVTWHTRSSETLIELRAIFTLAPHERAASVRDIESRLGLEYFSTFFERTVVRSHS</sequence>
<accession>A0A382Q065</accession>
<proteinExistence type="predicted"/>
<dbReference type="AlphaFoldDB" id="A0A382Q065"/>
<feature type="transmembrane region" description="Helical" evidence="1">
    <location>
        <begin position="139"/>
        <end position="157"/>
    </location>
</feature>
<evidence type="ECO:0000313" key="2">
    <source>
        <dbReference type="EMBL" id="SVC78969.1"/>
    </source>
</evidence>
<protein>
    <submittedName>
        <fullName evidence="2">Uncharacterized protein</fullName>
    </submittedName>
</protein>
<feature type="transmembrane region" description="Helical" evidence="1">
    <location>
        <begin position="116"/>
        <end position="133"/>
    </location>
</feature>
<feature type="non-terminal residue" evidence="2">
    <location>
        <position position="1"/>
    </location>
</feature>
<gene>
    <name evidence="2" type="ORF">METZ01_LOCUS331823</name>
</gene>